<dbReference type="Proteomes" id="UP000694941">
    <property type="component" value="Unplaced"/>
</dbReference>
<accession>A0ABM1RV77</accession>
<keyword evidence="2" id="KW-1185">Reference proteome</keyword>
<reference evidence="3" key="1">
    <citation type="submission" date="2025-08" db="UniProtKB">
        <authorList>
            <consortium name="RefSeq"/>
        </authorList>
    </citation>
    <scope>IDENTIFICATION</scope>
    <source>
        <tissue evidence="3">Muscle</tissue>
    </source>
</reference>
<dbReference type="RefSeq" id="XP_022235282.1">
    <property type="nucleotide sequence ID" value="XM_022379574.1"/>
</dbReference>
<feature type="region of interest" description="Disordered" evidence="1">
    <location>
        <begin position="69"/>
        <end position="90"/>
    </location>
</feature>
<evidence type="ECO:0000313" key="3">
    <source>
        <dbReference type="RefSeq" id="XP_022235282.1"/>
    </source>
</evidence>
<name>A0ABM1RV77_LIMPO</name>
<dbReference type="GeneID" id="111083222"/>
<feature type="non-terminal residue" evidence="3">
    <location>
        <position position="1"/>
    </location>
</feature>
<evidence type="ECO:0000256" key="1">
    <source>
        <dbReference type="SAM" id="MobiDB-lite"/>
    </source>
</evidence>
<evidence type="ECO:0000313" key="2">
    <source>
        <dbReference type="Proteomes" id="UP000694941"/>
    </source>
</evidence>
<proteinExistence type="predicted"/>
<protein>
    <submittedName>
        <fullName evidence="3">HAUS augmin-like complex subunit 8</fullName>
    </submittedName>
</protein>
<gene>
    <name evidence="3" type="primary">LOC111083222</name>
</gene>
<organism evidence="2 3">
    <name type="scientific">Limulus polyphemus</name>
    <name type="common">Atlantic horseshoe crab</name>
    <dbReference type="NCBI Taxonomy" id="6850"/>
    <lineage>
        <taxon>Eukaryota</taxon>
        <taxon>Metazoa</taxon>
        <taxon>Ecdysozoa</taxon>
        <taxon>Arthropoda</taxon>
        <taxon>Chelicerata</taxon>
        <taxon>Merostomata</taxon>
        <taxon>Xiphosura</taxon>
        <taxon>Limulidae</taxon>
        <taxon>Limulus</taxon>
    </lineage>
</organism>
<feature type="region of interest" description="Disordered" evidence="1">
    <location>
        <begin position="1"/>
        <end position="27"/>
    </location>
</feature>
<sequence>GCLSNSAKRPSTPVSGSDIALNTTPFPWTDSVNTGTAAFTSTPAINLVSAPGFVHDESSIVAEQSHNPPLLKSLLAPPPPPSSVRPKLKGHTKSVNSTQAVLGPVAVLSDSPGGSTGTKDDNVRRKDLELVYCRYLQAKYLEIMAEKAINERSEKAMRQICMLSQMNREFSQCAAQLETQLETFKYLKSLKHYLDIQEECLSPVVCALPTLDVQYRCVADAVDTTRHGLPTSNVIFPKNNEEEEKLLQALEETDTLLAAINVQLESSRGDLCATTSGLRNIYVILEGEIDDLQKNNNLFTQLSSLVTQESSLKIQSIQEAGDL</sequence>